<evidence type="ECO:0000256" key="4">
    <source>
        <dbReference type="ARBA" id="ARBA00022989"/>
    </source>
</evidence>
<proteinExistence type="predicted"/>
<feature type="transmembrane region" description="Helical" evidence="6">
    <location>
        <begin position="57"/>
        <end position="76"/>
    </location>
</feature>
<dbReference type="Pfam" id="PF09335">
    <property type="entry name" value="VTT_dom"/>
    <property type="match status" value="1"/>
</dbReference>
<feature type="transmembrane region" description="Helical" evidence="6">
    <location>
        <begin position="16"/>
        <end position="37"/>
    </location>
</feature>
<keyword evidence="4 6" id="KW-1133">Transmembrane helix</keyword>
<dbReference type="GO" id="GO:0005886">
    <property type="term" value="C:plasma membrane"/>
    <property type="evidence" value="ECO:0007669"/>
    <property type="project" value="UniProtKB-SubCell"/>
</dbReference>
<dbReference type="EMBL" id="CAEZVF010000157">
    <property type="protein sequence ID" value="CAB4626332.1"/>
    <property type="molecule type" value="Genomic_DNA"/>
</dbReference>
<name>A0A6J6INZ5_9ZZZZ</name>
<feature type="transmembrane region" description="Helical" evidence="6">
    <location>
        <begin position="177"/>
        <end position="197"/>
    </location>
</feature>
<sequence length="213" mass="23114">MILDRLVELASSLGDWLYLILGFLAFAEAAIMLGFVLPGETALLAGGVLAAEGVLDIRIMFVVAVVCAIVGDSVGYEVGKVLGPRLETSWLGRRVGQKRWDTAQAFLDKHGGKAVFMGRSIALLRALVPGLAGMSGMQYRRFLGWNALGGFLWGGGCVLLGYFFAKSIRRVEQYLTYGGLILFVVVVSGFVIAHIIGKRRERRIMDSSSQVRA</sequence>
<organism evidence="8">
    <name type="scientific">freshwater metagenome</name>
    <dbReference type="NCBI Taxonomy" id="449393"/>
    <lineage>
        <taxon>unclassified sequences</taxon>
        <taxon>metagenomes</taxon>
        <taxon>ecological metagenomes</taxon>
    </lineage>
</organism>
<dbReference type="PANTHER" id="PTHR30353">
    <property type="entry name" value="INNER MEMBRANE PROTEIN DEDA-RELATED"/>
    <property type="match status" value="1"/>
</dbReference>
<keyword evidence="5 6" id="KW-0472">Membrane</keyword>
<reference evidence="8" key="1">
    <citation type="submission" date="2020-05" db="EMBL/GenBank/DDBJ databases">
        <authorList>
            <person name="Chiriac C."/>
            <person name="Salcher M."/>
            <person name="Ghai R."/>
            <person name="Kavagutti S V."/>
        </authorList>
    </citation>
    <scope>NUCLEOTIDE SEQUENCE</scope>
</reference>
<evidence type="ECO:0000256" key="6">
    <source>
        <dbReference type="SAM" id="Phobius"/>
    </source>
</evidence>
<evidence type="ECO:0000313" key="8">
    <source>
        <dbReference type="EMBL" id="CAB4626332.1"/>
    </source>
</evidence>
<gene>
    <name evidence="8" type="ORF">UFOPK1939_00954</name>
</gene>
<evidence type="ECO:0000256" key="3">
    <source>
        <dbReference type="ARBA" id="ARBA00022692"/>
    </source>
</evidence>
<dbReference type="InterPro" id="IPR032818">
    <property type="entry name" value="DedA-like"/>
</dbReference>
<dbReference type="PANTHER" id="PTHR30353:SF15">
    <property type="entry name" value="INNER MEMBRANE PROTEIN YABI"/>
    <property type="match status" value="1"/>
</dbReference>
<dbReference type="InterPro" id="IPR032816">
    <property type="entry name" value="VTT_dom"/>
</dbReference>
<evidence type="ECO:0000256" key="2">
    <source>
        <dbReference type="ARBA" id="ARBA00022475"/>
    </source>
</evidence>
<keyword evidence="3 6" id="KW-0812">Transmembrane</keyword>
<evidence type="ECO:0000256" key="5">
    <source>
        <dbReference type="ARBA" id="ARBA00023136"/>
    </source>
</evidence>
<comment type="subcellular location">
    <subcellularLocation>
        <location evidence="1">Cell membrane</location>
        <topology evidence="1">Multi-pass membrane protein</topology>
    </subcellularLocation>
</comment>
<dbReference type="AlphaFoldDB" id="A0A6J6INZ5"/>
<feature type="domain" description="VTT" evidence="7">
    <location>
        <begin position="37"/>
        <end position="162"/>
    </location>
</feature>
<feature type="transmembrane region" description="Helical" evidence="6">
    <location>
        <begin position="143"/>
        <end position="165"/>
    </location>
</feature>
<keyword evidence="2" id="KW-1003">Cell membrane</keyword>
<accession>A0A6J6INZ5</accession>
<protein>
    <submittedName>
        <fullName evidence="8">Unannotated protein</fullName>
    </submittedName>
</protein>
<evidence type="ECO:0000259" key="7">
    <source>
        <dbReference type="Pfam" id="PF09335"/>
    </source>
</evidence>
<evidence type="ECO:0000256" key="1">
    <source>
        <dbReference type="ARBA" id="ARBA00004651"/>
    </source>
</evidence>